<dbReference type="Gene3D" id="6.10.340.10">
    <property type="match status" value="1"/>
</dbReference>
<gene>
    <name evidence="5" type="ORF">M622_01350</name>
</gene>
<dbReference type="Pfam" id="PF00990">
    <property type="entry name" value="GGDEF"/>
    <property type="match status" value="1"/>
</dbReference>
<dbReference type="InterPro" id="IPR000160">
    <property type="entry name" value="GGDEF_dom"/>
</dbReference>
<dbReference type="CDD" id="cd06225">
    <property type="entry name" value="HAMP"/>
    <property type="match status" value="1"/>
</dbReference>
<dbReference type="AlphaFoldDB" id="S9ZRF3"/>
<reference evidence="5 6" key="1">
    <citation type="submission" date="2013-06" db="EMBL/GenBank/DDBJ databases">
        <title>Draft genome sequence of Thauera terpenica.</title>
        <authorList>
            <person name="Liu B."/>
            <person name="Frostegard A.H."/>
            <person name="Shapleigh J.P."/>
        </authorList>
    </citation>
    <scope>NUCLEOTIDE SEQUENCE [LARGE SCALE GENOMIC DNA]</scope>
    <source>
        <strain evidence="5 6">58Eu</strain>
    </source>
</reference>
<dbReference type="InterPro" id="IPR050469">
    <property type="entry name" value="Diguanylate_Cyclase"/>
</dbReference>
<dbReference type="OrthoDB" id="9813903at2"/>
<dbReference type="eggNOG" id="COG2972">
    <property type="taxonomic scope" value="Bacteria"/>
</dbReference>
<dbReference type="PROSITE" id="PS50887">
    <property type="entry name" value="GGDEF"/>
    <property type="match status" value="1"/>
</dbReference>
<evidence type="ECO:0000259" key="4">
    <source>
        <dbReference type="PROSITE" id="PS50887"/>
    </source>
</evidence>
<dbReference type="PATRIC" id="fig|1348657.5.peg.273"/>
<dbReference type="Pfam" id="PF00672">
    <property type="entry name" value="HAMP"/>
    <property type="match status" value="1"/>
</dbReference>
<comment type="caution">
    <text evidence="5">The sequence shown here is derived from an EMBL/GenBank/DDBJ whole genome shotgun (WGS) entry which is preliminary data.</text>
</comment>
<dbReference type="FunFam" id="3.30.70.270:FF:000001">
    <property type="entry name" value="Diguanylate cyclase domain protein"/>
    <property type="match status" value="1"/>
</dbReference>
<dbReference type="EMBL" id="ATJV01000001">
    <property type="protein sequence ID" value="EPZ17181.1"/>
    <property type="molecule type" value="Genomic_DNA"/>
</dbReference>
<feature type="domain" description="GGDEF" evidence="4">
    <location>
        <begin position="299"/>
        <end position="432"/>
    </location>
</feature>
<dbReference type="Proteomes" id="UP000015455">
    <property type="component" value="Unassembled WGS sequence"/>
</dbReference>
<evidence type="ECO:0000313" key="6">
    <source>
        <dbReference type="Proteomes" id="UP000015455"/>
    </source>
</evidence>
<dbReference type="GO" id="GO:1902201">
    <property type="term" value="P:negative regulation of bacterial-type flagellum-dependent cell motility"/>
    <property type="evidence" value="ECO:0007669"/>
    <property type="project" value="TreeGrafter"/>
</dbReference>
<dbReference type="CDD" id="cd01949">
    <property type="entry name" value="GGDEF"/>
    <property type="match status" value="1"/>
</dbReference>
<dbReference type="GO" id="GO:0052621">
    <property type="term" value="F:diguanylate cyclase activity"/>
    <property type="evidence" value="ECO:0007669"/>
    <property type="project" value="UniProtKB-EC"/>
</dbReference>
<dbReference type="InterPro" id="IPR029787">
    <property type="entry name" value="Nucleotide_cyclase"/>
</dbReference>
<dbReference type="InterPro" id="IPR043128">
    <property type="entry name" value="Rev_trsase/Diguanyl_cyclase"/>
</dbReference>
<sequence length="438" mass="46988">MKPSRLSLRNRLLLTVLLPVALLLAALVSASIVRGERMTERAIAERGLAIVSFLAPAAEYGVISGSSDIIDNVLGALRSQGDVAAAVLYDRDGGLLAQRGEPRILDVAQVRRTGAAVSLSEGLGRKGFAAPVRSMALVVDELNTSPGQEPEGVAPVGWVYVEIDIGGHEAERRMAQSLTIGMAFLTLFITTILALRLANSVGEPVARLAQAVRRMAAGELDVQVPDTTGGEELRALERGFNSMARSIANAHKNLQSRIDEATEQLAHQALHDPLTGLPNRRAFERALEETVAASRRAGDRGALCFVDLDHFKYVNDSAGHAAGDALLRAVADIFRQRLRGEDFVCRIGGDEFALILRGCAREDARRVAEGMCKAIADLRFEWGGREFRIGASIGFVMIDGRVTTVAEVLREADHACYSVKRDGRGQVAEYSVLAAGGA</sequence>
<organism evidence="5 6">
    <name type="scientific">Thauera terpenica 58Eu</name>
    <dbReference type="NCBI Taxonomy" id="1348657"/>
    <lineage>
        <taxon>Bacteria</taxon>
        <taxon>Pseudomonadati</taxon>
        <taxon>Pseudomonadota</taxon>
        <taxon>Betaproteobacteria</taxon>
        <taxon>Rhodocyclales</taxon>
        <taxon>Zoogloeaceae</taxon>
        <taxon>Thauera</taxon>
    </lineage>
</organism>
<evidence type="ECO:0000313" key="5">
    <source>
        <dbReference type="EMBL" id="EPZ17181.1"/>
    </source>
</evidence>
<dbReference type="NCBIfam" id="TIGR00254">
    <property type="entry name" value="GGDEF"/>
    <property type="match status" value="1"/>
</dbReference>
<dbReference type="PANTHER" id="PTHR45138:SF9">
    <property type="entry name" value="DIGUANYLATE CYCLASE DGCM-RELATED"/>
    <property type="match status" value="1"/>
</dbReference>
<proteinExistence type="predicted"/>
<dbReference type="GO" id="GO:0005886">
    <property type="term" value="C:plasma membrane"/>
    <property type="evidence" value="ECO:0007669"/>
    <property type="project" value="TreeGrafter"/>
</dbReference>
<dbReference type="SMART" id="SM00304">
    <property type="entry name" value="HAMP"/>
    <property type="match status" value="1"/>
</dbReference>
<protein>
    <recommendedName>
        <fullName evidence="1">diguanylate cyclase</fullName>
        <ecNumber evidence="1">2.7.7.65</ecNumber>
    </recommendedName>
</protein>
<dbReference type="GO" id="GO:0007165">
    <property type="term" value="P:signal transduction"/>
    <property type="evidence" value="ECO:0007669"/>
    <property type="project" value="InterPro"/>
</dbReference>
<dbReference type="SUPFAM" id="SSF158472">
    <property type="entry name" value="HAMP domain-like"/>
    <property type="match status" value="1"/>
</dbReference>
<comment type="catalytic activity">
    <reaction evidence="2">
        <text>2 GTP = 3',3'-c-di-GMP + 2 diphosphate</text>
        <dbReference type="Rhea" id="RHEA:24898"/>
        <dbReference type="ChEBI" id="CHEBI:33019"/>
        <dbReference type="ChEBI" id="CHEBI:37565"/>
        <dbReference type="ChEBI" id="CHEBI:58805"/>
        <dbReference type="EC" id="2.7.7.65"/>
    </reaction>
</comment>
<dbReference type="eggNOG" id="COG2199">
    <property type="taxonomic scope" value="Bacteria"/>
</dbReference>
<dbReference type="SUPFAM" id="SSF55073">
    <property type="entry name" value="Nucleotide cyclase"/>
    <property type="match status" value="1"/>
</dbReference>
<dbReference type="EC" id="2.7.7.65" evidence="1"/>
<name>S9ZRF3_9RHOO</name>
<evidence type="ECO:0000256" key="2">
    <source>
        <dbReference type="ARBA" id="ARBA00034247"/>
    </source>
</evidence>
<evidence type="ECO:0000259" key="3">
    <source>
        <dbReference type="PROSITE" id="PS50885"/>
    </source>
</evidence>
<dbReference type="SMART" id="SM00267">
    <property type="entry name" value="GGDEF"/>
    <property type="match status" value="1"/>
</dbReference>
<evidence type="ECO:0000256" key="1">
    <source>
        <dbReference type="ARBA" id="ARBA00012528"/>
    </source>
</evidence>
<dbReference type="PROSITE" id="PS50885">
    <property type="entry name" value="HAMP"/>
    <property type="match status" value="1"/>
</dbReference>
<dbReference type="InterPro" id="IPR003660">
    <property type="entry name" value="HAMP_dom"/>
</dbReference>
<dbReference type="PANTHER" id="PTHR45138">
    <property type="entry name" value="REGULATORY COMPONENTS OF SENSORY TRANSDUCTION SYSTEM"/>
    <property type="match status" value="1"/>
</dbReference>
<feature type="domain" description="HAMP" evidence="3">
    <location>
        <begin position="199"/>
        <end position="252"/>
    </location>
</feature>
<accession>S9ZRF3</accession>
<dbReference type="GO" id="GO:0043709">
    <property type="term" value="P:cell adhesion involved in single-species biofilm formation"/>
    <property type="evidence" value="ECO:0007669"/>
    <property type="project" value="TreeGrafter"/>
</dbReference>
<keyword evidence="6" id="KW-1185">Reference proteome</keyword>
<dbReference type="Gene3D" id="3.30.70.270">
    <property type="match status" value="1"/>
</dbReference>
<dbReference type="STRING" id="1348657.M622_01350"/>
<dbReference type="RefSeq" id="WP_021247732.1">
    <property type="nucleotide sequence ID" value="NZ_ATJV01000001.1"/>
</dbReference>